<feature type="repeat" description="WD" evidence="6">
    <location>
        <begin position="92"/>
        <end position="133"/>
    </location>
</feature>
<proteinExistence type="inferred from homology"/>
<evidence type="ECO:0000256" key="6">
    <source>
        <dbReference type="PROSITE-ProRule" id="PRU00221"/>
    </source>
</evidence>
<name>A0AA85F1A9_9TREM</name>
<dbReference type="PROSITE" id="PS00678">
    <property type="entry name" value="WD_REPEATS_1"/>
    <property type="match status" value="1"/>
</dbReference>
<evidence type="ECO:0000313" key="9">
    <source>
        <dbReference type="WBParaSite" id="SRDH1_31220.2"/>
    </source>
</evidence>
<reference evidence="8" key="1">
    <citation type="submission" date="2022-06" db="EMBL/GenBank/DDBJ databases">
        <authorList>
            <person name="Berger JAMES D."/>
            <person name="Berger JAMES D."/>
        </authorList>
    </citation>
    <scope>NUCLEOTIDE SEQUENCE [LARGE SCALE GENOMIC DNA]</scope>
</reference>
<feature type="region of interest" description="Disordered" evidence="7">
    <location>
        <begin position="442"/>
        <end position="465"/>
    </location>
</feature>
<dbReference type="WBParaSite" id="SRDH1_31220.2">
    <property type="protein sequence ID" value="SRDH1_31220.2"/>
    <property type="gene ID" value="SRDH1_31220"/>
</dbReference>
<dbReference type="PROSITE" id="PS50082">
    <property type="entry name" value="WD_REPEATS_2"/>
    <property type="match status" value="3"/>
</dbReference>
<keyword evidence="2 6" id="KW-0853">WD repeat</keyword>
<protein>
    <recommendedName>
        <fullName evidence="11">Anaphase-promoting complex subunit 4 WD40 domain-containing protein</fullName>
    </recommendedName>
</protein>
<dbReference type="GO" id="GO:0007095">
    <property type="term" value="P:mitotic G2 DNA damage checkpoint signaling"/>
    <property type="evidence" value="ECO:0007669"/>
    <property type="project" value="TreeGrafter"/>
</dbReference>
<dbReference type="SUPFAM" id="SSF50978">
    <property type="entry name" value="WD40 repeat-like"/>
    <property type="match status" value="1"/>
</dbReference>
<dbReference type="Pfam" id="PF00400">
    <property type="entry name" value="WD40"/>
    <property type="match status" value="4"/>
</dbReference>
<dbReference type="InterPro" id="IPR051865">
    <property type="entry name" value="WD-repeat_CDT2_adapter"/>
</dbReference>
<evidence type="ECO:0008006" key="11">
    <source>
        <dbReference type="Google" id="ProtNLM"/>
    </source>
</evidence>
<keyword evidence="8" id="KW-1185">Reference proteome</keyword>
<organism evidence="8 10">
    <name type="scientific">Schistosoma rodhaini</name>
    <dbReference type="NCBI Taxonomy" id="6188"/>
    <lineage>
        <taxon>Eukaryota</taxon>
        <taxon>Metazoa</taxon>
        <taxon>Spiralia</taxon>
        <taxon>Lophotrochozoa</taxon>
        <taxon>Platyhelminthes</taxon>
        <taxon>Trematoda</taxon>
        <taxon>Digenea</taxon>
        <taxon>Strigeidida</taxon>
        <taxon>Schistosomatoidea</taxon>
        <taxon>Schistosomatidae</taxon>
        <taxon>Schistosoma</taxon>
    </lineage>
</organism>
<dbReference type="InterPro" id="IPR036322">
    <property type="entry name" value="WD40_repeat_dom_sf"/>
</dbReference>
<dbReference type="GO" id="GO:0030674">
    <property type="term" value="F:protein-macromolecule adaptor activity"/>
    <property type="evidence" value="ECO:0007669"/>
    <property type="project" value="TreeGrafter"/>
</dbReference>
<dbReference type="Proteomes" id="UP000050792">
    <property type="component" value="Unassembled WGS sequence"/>
</dbReference>
<dbReference type="InterPro" id="IPR019775">
    <property type="entry name" value="WD40_repeat_CS"/>
</dbReference>
<dbReference type="PROSITE" id="PS50294">
    <property type="entry name" value="WD_REPEATS_REGION"/>
    <property type="match status" value="2"/>
</dbReference>
<dbReference type="PANTHER" id="PTHR22852:SF0">
    <property type="entry name" value="DENTICLELESS PROTEIN HOMOLOG"/>
    <property type="match status" value="1"/>
</dbReference>
<comment type="pathway">
    <text evidence="1">Protein modification; protein ubiquitination.</text>
</comment>
<feature type="repeat" description="WD" evidence="6">
    <location>
        <begin position="214"/>
        <end position="248"/>
    </location>
</feature>
<keyword evidence="3" id="KW-0677">Repeat</keyword>
<reference evidence="9 10" key="2">
    <citation type="submission" date="2023-11" db="UniProtKB">
        <authorList>
            <consortium name="WormBaseParasite"/>
        </authorList>
    </citation>
    <scope>IDENTIFICATION</scope>
</reference>
<dbReference type="SMART" id="SM00320">
    <property type="entry name" value="WD40"/>
    <property type="match status" value="7"/>
</dbReference>
<dbReference type="Gene3D" id="2.130.10.10">
    <property type="entry name" value="YVTN repeat-like/Quinoprotein amine dehydrogenase"/>
    <property type="match status" value="2"/>
</dbReference>
<comment type="similarity">
    <text evidence="5">Belongs to the WD repeat cdt2 family.</text>
</comment>
<sequence>MSPSVFSSVNQREFFRFTEENQKRLPIIGVENFECRRNQAYHLHSVLAPNSPPFACDFSPTLTDLILIAQEDGLVHLYDTSVTGTQAFLKHYEAHNNAVFDVKWLSSGSSFLTASGDQSIRLIDAETGVIIQQFFGHTMSVRSLSFMPSDCHIFASTSRDGSIRMWDARVKPDAVNFRGSPGISSVGVLPQCHVPFLPNSSNTDGRRTRTPKRSATDAQSVTSVLFVDDNTFLSAGSSDGSIKMWDLRRVFCVGSKKQAKPKFIFPYSGTSQKQSGYSDLAVNSYRTRLFANCLDNVVYEYDLTQSTTQPVFVYTGHVTDSFYVKLDISPDDSYIICGSSDRRAHIYAVGKRRQQPIVLSGHNGEVSVPRWCKGDPTRIVTLSDESQAFVWNMFPARRYTLPDPGELAGLAELISPSKSLMNTSQLEKYILSSTTSQSNNVNNKLGNLSLPNFNSRSPMTSARRRQSNIRHFLETVSPVNSSSSTSTTNKSLVALSSLSNSMSTNGIVLNSNLQTKRLSSLATLTETLGGVVQRFPGLSTGFQNIHSAPSTPPLGCYSLNSANRSPFINTPTKIESPITPEQYLIHPFDMEDSENINPDDLLHSISSQGLPLDCVDGRVLNQSPIIRCSVDRLAYNPNSPTTPSKRFPLSLNQSIFNTPTSQPSVDELSVMESRKRRRTDIFDVSPGSSPTLVNSSRIDLPNSVNRVTEKRRRLTAFPSTSQSVASPKNSPIVSAAVSISKHLFCSQQSFRTSFLDQRQHTDSSIHLCQLNLPKKTIQ</sequence>
<evidence type="ECO:0000256" key="4">
    <source>
        <dbReference type="ARBA" id="ARBA00022786"/>
    </source>
</evidence>
<dbReference type="GO" id="GO:0043161">
    <property type="term" value="P:proteasome-mediated ubiquitin-dependent protein catabolic process"/>
    <property type="evidence" value="ECO:0007669"/>
    <property type="project" value="TreeGrafter"/>
</dbReference>
<dbReference type="PANTHER" id="PTHR22852">
    <property type="entry name" value="LETHAL 2 DENTICLELESS PROTEIN RETINOIC ACID-REGULATED NUCLEAR MATRIX-ASSOCIATED PROTEIN"/>
    <property type="match status" value="1"/>
</dbReference>
<evidence type="ECO:0000313" key="8">
    <source>
        <dbReference type="Proteomes" id="UP000050792"/>
    </source>
</evidence>
<evidence type="ECO:0000256" key="7">
    <source>
        <dbReference type="SAM" id="MobiDB-lite"/>
    </source>
</evidence>
<keyword evidence="4" id="KW-0833">Ubl conjugation pathway</keyword>
<dbReference type="GO" id="GO:0005634">
    <property type="term" value="C:nucleus"/>
    <property type="evidence" value="ECO:0007669"/>
    <property type="project" value="TreeGrafter"/>
</dbReference>
<feature type="repeat" description="WD" evidence="6">
    <location>
        <begin position="134"/>
        <end position="167"/>
    </location>
</feature>
<evidence type="ECO:0000256" key="3">
    <source>
        <dbReference type="ARBA" id="ARBA00022737"/>
    </source>
</evidence>
<dbReference type="InterPro" id="IPR001680">
    <property type="entry name" value="WD40_rpt"/>
</dbReference>
<evidence type="ECO:0000313" key="10">
    <source>
        <dbReference type="WBParaSite" id="SRDH1_31220.4"/>
    </source>
</evidence>
<feature type="compositionally biased region" description="Polar residues" evidence="7">
    <location>
        <begin position="444"/>
        <end position="460"/>
    </location>
</feature>
<evidence type="ECO:0000256" key="2">
    <source>
        <dbReference type="ARBA" id="ARBA00022574"/>
    </source>
</evidence>
<dbReference type="AlphaFoldDB" id="A0AA85F1A9"/>
<dbReference type="WBParaSite" id="SRDH1_31220.4">
    <property type="protein sequence ID" value="SRDH1_31220.4"/>
    <property type="gene ID" value="SRDH1_31220"/>
</dbReference>
<accession>A0AA85F1A9</accession>
<evidence type="ECO:0000256" key="1">
    <source>
        <dbReference type="ARBA" id="ARBA00004906"/>
    </source>
</evidence>
<evidence type="ECO:0000256" key="5">
    <source>
        <dbReference type="ARBA" id="ARBA00038344"/>
    </source>
</evidence>
<dbReference type="InterPro" id="IPR015943">
    <property type="entry name" value="WD40/YVTN_repeat-like_dom_sf"/>
</dbReference>